<gene>
    <name evidence="2" type="ORF">AVEN_76860_1</name>
</gene>
<sequence length="92" mass="10183">MFEETVRVKGKGSIHCSDESQSDQRLGTHTSSLKSMSSVGGGHMSQSAFLHRVSKHCIAMEENIPACLLIEHNKFYCFAENSQRQAISPINT</sequence>
<evidence type="ECO:0000256" key="1">
    <source>
        <dbReference type="SAM" id="MobiDB-lite"/>
    </source>
</evidence>
<name>A0A4Y2KZ97_ARAVE</name>
<protein>
    <submittedName>
        <fullName evidence="2">Uncharacterized protein</fullName>
    </submittedName>
</protein>
<evidence type="ECO:0000313" key="3">
    <source>
        <dbReference type="Proteomes" id="UP000499080"/>
    </source>
</evidence>
<keyword evidence="3" id="KW-1185">Reference proteome</keyword>
<comment type="caution">
    <text evidence="2">The sequence shown here is derived from an EMBL/GenBank/DDBJ whole genome shotgun (WGS) entry which is preliminary data.</text>
</comment>
<feature type="region of interest" description="Disordered" evidence="1">
    <location>
        <begin position="1"/>
        <end position="43"/>
    </location>
</feature>
<organism evidence="2 3">
    <name type="scientific">Araneus ventricosus</name>
    <name type="common">Orbweaver spider</name>
    <name type="synonym">Epeira ventricosa</name>
    <dbReference type="NCBI Taxonomy" id="182803"/>
    <lineage>
        <taxon>Eukaryota</taxon>
        <taxon>Metazoa</taxon>
        <taxon>Ecdysozoa</taxon>
        <taxon>Arthropoda</taxon>
        <taxon>Chelicerata</taxon>
        <taxon>Arachnida</taxon>
        <taxon>Araneae</taxon>
        <taxon>Araneomorphae</taxon>
        <taxon>Entelegynae</taxon>
        <taxon>Araneoidea</taxon>
        <taxon>Araneidae</taxon>
        <taxon>Araneus</taxon>
    </lineage>
</organism>
<dbReference type="AlphaFoldDB" id="A0A4Y2KZ97"/>
<evidence type="ECO:0000313" key="2">
    <source>
        <dbReference type="EMBL" id="GBN06686.1"/>
    </source>
</evidence>
<reference evidence="2 3" key="1">
    <citation type="journal article" date="2019" name="Sci. Rep.">
        <title>Orb-weaving spider Araneus ventricosus genome elucidates the spidroin gene catalogue.</title>
        <authorList>
            <person name="Kono N."/>
            <person name="Nakamura H."/>
            <person name="Ohtoshi R."/>
            <person name="Moran D.A.P."/>
            <person name="Shinohara A."/>
            <person name="Yoshida Y."/>
            <person name="Fujiwara M."/>
            <person name="Mori M."/>
            <person name="Tomita M."/>
            <person name="Arakawa K."/>
        </authorList>
    </citation>
    <scope>NUCLEOTIDE SEQUENCE [LARGE SCALE GENOMIC DNA]</scope>
</reference>
<dbReference type="EMBL" id="BGPR01005091">
    <property type="protein sequence ID" value="GBN06686.1"/>
    <property type="molecule type" value="Genomic_DNA"/>
</dbReference>
<accession>A0A4Y2KZ97</accession>
<dbReference type="Proteomes" id="UP000499080">
    <property type="component" value="Unassembled WGS sequence"/>
</dbReference>
<feature type="compositionally biased region" description="Polar residues" evidence="1">
    <location>
        <begin position="23"/>
        <end position="43"/>
    </location>
</feature>
<proteinExistence type="predicted"/>